<keyword evidence="2" id="KW-1185">Reference proteome</keyword>
<dbReference type="AlphaFoldDB" id="A0A9Q1C192"/>
<name>A0A9Q1C192_HOLLE</name>
<organism evidence="1 2">
    <name type="scientific">Holothuria leucospilota</name>
    <name type="common">Black long sea cucumber</name>
    <name type="synonym">Mertensiothuria leucospilota</name>
    <dbReference type="NCBI Taxonomy" id="206669"/>
    <lineage>
        <taxon>Eukaryota</taxon>
        <taxon>Metazoa</taxon>
        <taxon>Echinodermata</taxon>
        <taxon>Eleutherozoa</taxon>
        <taxon>Echinozoa</taxon>
        <taxon>Holothuroidea</taxon>
        <taxon>Aspidochirotacea</taxon>
        <taxon>Aspidochirotida</taxon>
        <taxon>Holothuriidae</taxon>
        <taxon>Holothuria</taxon>
    </lineage>
</organism>
<evidence type="ECO:0000313" key="2">
    <source>
        <dbReference type="Proteomes" id="UP001152320"/>
    </source>
</evidence>
<gene>
    <name evidence="1" type="ORF">HOLleu_20797</name>
</gene>
<protein>
    <submittedName>
        <fullName evidence="1">Uncharacterized protein</fullName>
    </submittedName>
</protein>
<proteinExistence type="predicted"/>
<sequence length="88" mass="9800">MVVFTTNSSKLDVGAVFKVFVFLLEVPHPSLPTRAARARSLTSGTYVNPQGSTHSDKYALTNRQIKTPMKIPSHVSFAKTTPTEKFRY</sequence>
<evidence type="ECO:0000313" key="1">
    <source>
        <dbReference type="EMBL" id="KAJ8036737.1"/>
    </source>
</evidence>
<dbReference type="Proteomes" id="UP001152320">
    <property type="component" value="Chromosome 9"/>
</dbReference>
<accession>A0A9Q1C192</accession>
<dbReference type="EMBL" id="JAIZAY010000009">
    <property type="protein sequence ID" value="KAJ8036737.1"/>
    <property type="molecule type" value="Genomic_DNA"/>
</dbReference>
<reference evidence="1" key="1">
    <citation type="submission" date="2021-10" db="EMBL/GenBank/DDBJ databases">
        <title>Tropical sea cucumber genome reveals ecological adaptation and Cuvierian tubules defense mechanism.</title>
        <authorList>
            <person name="Chen T."/>
        </authorList>
    </citation>
    <scope>NUCLEOTIDE SEQUENCE</scope>
    <source>
        <strain evidence="1">Nanhai2018</strain>
        <tissue evidence="1">Muscle</tissue>
    </source>
</reference>
<comment type="caution">
    <text evidence="1">The sequence shown here is derived from an EMBL/GenBank/DDBJ whole genome shotgun (WGS) entry which is preliminary data.</text>
</comment>